<dbReference type="Gene3D" id="3.30.2080.10">
    <property type="entry name" value="GH92 mannosidase domain"/>
    <property type="match status" value="1"/>
</dbReference>
<dbReference type="Proteomes" id="UP000632535">
    <property type="component" value="Unassembled WGS sequence"/>
</dbReference>
<dbReference type="NCBIfam" id="TIGR01180">
    <property type="entry name" value="aman2_put"/>
    <property type="match status" value="1"/>
</dbReference>
<keyword evidence="4" id="KW-0378">Hydrolase</keyword>
<proteinExistence type="predicted"/>
<dbReference type="InterPro" id="IPR012939">
    <property type="entry name" value="Glyco_hydro_92"/>
</dbReference>
<dbReference type="Gene3D" id="1.20.1610.10">
    <property type="entry name" value="alpha-1,2-mannosidases domains"/>
    <property type="match status" value="1"/>
</dbReference>
<evidence type="ECO:0000259" key="3">
    <source>
        <dbReference type="Pfam" id="PF17678"/>
    </source>
</evidence>
<sequence>MTKPRTRTGRERLAALVTTAAVLLGGAVAASPAGASDGAPPRLVRDPVPYVDPMVGTGQATGVVGEINNFPGPSMPFGMMQLSPDTQVSVDDPDRAYAGYRYSHEAIRGFSLTHAAAGCNIFGDVPILPVSGDVGERPWERSEKFSHDAESAEVGRYEVTLQSSGIEAELSAATRSGGLTFDYPADGDSQVILNAGGSLATVQEATTEVVGERTVSGSVRSGGFCGKNNTHTLYYAVEFDQDFEGFGTWEGEELSPGVRDAAGKNAGSWLTFAPGATVNAKVAISYVSAEGARANLDAEIPDWDFDAVRDANRAAWADQLRKIRVAGRDADDLTMFYTSLYHSLLHPNTFSDVDGRYIGFDGEIHHVRRGHEQYANFSDWDTYRSLGALQAMIAPDRASDMAQSLVNDAEQSGWLPRWPVANQHVGQMTGDSSVPLIASMHAFGARDFDVDAALEYMVKGATEAAPTENGYIQRRGIETYLERGYAPQTEEFRGDHRVVGASITLEWSIADFAIGQLAGDRGDDELAAEFAERGQYWQNVFDPSTRTAAARNDDGTFVRDEAGEGFGQEGFDEGNAEQYTWLVPQDVAGLTEALGGREAAADRLDEFVTTHNSGPNDPHLWIGNEPNFGVPWLYDYLGQPWRTSELVDELTSTLFQPVPDGKPGNDDLGAQAGWYVWAAMGLYPTTPGTNVLALNSPRFDRVVVDLPGRDLDIRAPGASSGARYITGAKAGGRSLDATWLPERTVERGGLVRLDLSTERDTSWGTGAQAAPPSFRDGEQPVLAAADAGTVTVEPGGTAEVGFTAQLFGDLDSDVSARLEAPDGVTGGKAMLESDGSGRVTGTVPITLDEGAGEGFHDAELVVSTGDGAGGEVRAPLTIRVADAGSLFAAYDTVGSASAEKRASADLDGAGNSYSREALADAGLAPGSEHTTQGLGFTWPSSPDGRVDSVTLDGQTVRLDGPSSGLSFVGTATNGTHRGDAVLTFDDGSTAATELAFGDWVLPSDDGSPVEGNEVVARVDARNGGDDGAFVFATSAYTAPEGKQVVSVRFPSEPDLHVFAIATDRGDR</sequence>
<gene>
    <name evidence="4" type="ORF">GCM10007368_26210</name>
</gene>
<dbReference type="PANTHER" id="PTHR12143:SF39">
    <property type="entry name" value="SECRETED PROTEIN"/>
    <property type="match status" value="1"/>
</dbReference>
<dbReference type="InterPro" id="IPR050883">
    <property type="entry name" value="PNGase"/>
</dbReference>
<organism evidence="4 5">
    <name type="scientific">Isoptericola cucumis</name>
    <dbReference type="NCBI Taxonomy" id="1776856"/>
    <lineage>
        <taxon>Bacteria</taxon>
        <taxon>Bacillati</taxon>
        <taxon>Actinomycetota</taxon>
        <taxon>Actinomycetes</taxon>
        <taxon>Micrococcales</taxon>
        <taxon>Promicromonosporaceae</taxon>
        <taxon>Isoptericola</taxon>
    </lineage>
</organism>
<dbReference type="Gene3D" id="1.20.1050.60">
    <property type="entry name" value="alpha-1,2-mannosidase"/>
    <property type="match status" value="1"/>
</dbReference>
<feature type="chain" id="PRO_5046776242" evidence="1">
    <location>
        <begin position="36"/>
        <end position="1067"/>
    </location>
</feature>
<feature type="domain" description="Glycosyl hydrolase family 92" evidence="2">
    <location>
        <begin position="291"/>
        <end position="756"/>
    </location>
</feature>
<evidence type="ECO:0000259" key="2">
    <source>
        <dbReference type="Pfam" id="PF07971"/>
    </source>
</evidence>
<dbReference type="Pfam" id="PF07971">
    <property type="entry name" value="Glyco_hydro_92"/>
    <property type="match status" value="1"/>
</dbReference>
<keyword evidence="4" id="KW-0326">Glycosidase</keyword>
<dbReference type="EMBL" id="BMDG01000008">
    <property type="protein sequence ID" value="GGI09444.1"/>
    <property type="molecule type" value="Genomic_DNA"/>
</dbReference>
<dbReference type="SUPFAM" id="SSF48208">
    <property type="entry name" value="Six-hairpin glycosidases"/>
    <property type="match status" value="1"/>
</dbReference>
<evidence type="ECO:0000256" key="1">
    <source>
        <dbReference type="SAM" id="SignalP"/>
    </source>
</evidence>
<evidence type="ECO:0000313" key="5">
    <source>
        <dbReference type="Proteomes" id="UP000632535"/>
    </source>
</evidence>
<dbReference type="InterPro" id="IPR008928">
    <property type="entry name" value="6-hairpin_glycosidase_sf"/>
</dbReference>
<feature type="signal peptide" evidence="1">
    <location>
        <begin position="1"/>
        <end position="35"/>
    </location>
</feature>
<feature type="domain" description="Glycosyl hydrolase family 92 N-terminal" evidence="3">
    <location>
        <begin position="50"/>
        <end position="285"/>
    </location>
</feature>
<keyword evidence="1" id="KW-0732">Signal</keyword>
<keyword evidence="5" id="KW-1185">Reference proteome</keyword>
<dbReference type="InterPro" id="IPR041371">
    <property type="entry name" value="GH92_N"/>
</dbReference>
<accession>A0ABQ2B6W0</accession>
<dbReference type="PANTHER" id="PTHR12143">
    <property type="entry name" value="PEPTIDE N-GLYCANASE PNGASE -RELATED"/>
    <property type="match status" value="1"/>
</dbReference>
<dbReference type="InterPro" id="IPR005887">
    <property type="entry name" value="GH92_a_mannosidase_put"/>
</dbReference>
<comment type="caution">
    <text evidence="4">The sequence shown here is derived from an EMBL/GenBank/DDBJ whole genome shotgun (WGS) entry which is preliminary data.</text>
</comment>
<reference evidence="5" key="1">
    <citation type="journal article" date="2019" name="Int. J. Syst. Evol. Microbiol.">
        <title>The Global Catalogue of Microorganisms (GCM) 10K type strain sequencing project: providing services to taxonomists for standard genome sequencing and annotation.</title>
        <authorList>
            <consortium name="The Broad Institute Genomics Platform"/>
            <consortium name="The Broad Institute Genome Sequencing Center for Infectious Disease"/>
            <person name="Wu L."/>
            <person name="Ma J."/>
        </authorList>
    </citation>
    <scope>NUCLEOTIDE SEQUENCE [LARGE SCALE GENOMIC DNA]</scope>
    <source>
        <strain evidence="5">CCM 8653</strain>
    </source>
</reference>
<dbReference type="GO" id="GO:0016798">
    <property type="term" value="F:hydrolase activity, acting on glycosyl bonds"/>
    <property type="evidence" value="ECO:0007669"/>
    <property type="project" value="UniProtKB-KW"/>
</dbReference>
<evidence type="ECO:0000313" key="4">
    <source>
        <dbReference type="EMBL" id="GGI09444.1"/>
    </source>
</evidence>
<name>A0ABQ2B6W0_9MICO</name>
<dbReference type="RefSeq" id="WP_188524151.1">
    <property type="nucleotide sequence ID" value="NZ_BMDG01000008.1"/>
</dbReference>
<protein>
    <submittedName>
        <fullName evidence="4">Glycosidase</fullName>
    </submittedName>
</protein>
<dbReference type="InterPro" id="IPR014718">
    <property type="entry name" value="GH-type_carb-bd"/>
</dbReference>
<dbReference type="Pfam" id="PF17678">
    <property type="entry name" value="Glyco_hydro_92N"/>
    <property type="match status" value="1"/>
</dbReference>
<dbReference type="Gene3D" id="2.70.98.10">
    <property type="match status" value="1"/>
</dbReference>